<dbReference type="Proteomes" id="UP000245341">
    <property type="component" value="Unplaced"/>
</dbReference>
<protein>
    <submittedName>
        <fullName evidence="3">Golgi resident protein GCP60</fullName>
    </submittedName>
</protein>
<name>A0A7F8RS95_LEPWE</name>
<dbReference type="GeneID" id="115944503"/>
<dbReference type="KEGG" id="lww:115944503"/>
<feature type="region of interest" description="Disordered" evidence="1">
    <location>
        <begin position="76"/>
        <end position="102"/>
    </location>
</feature>
<keyword evidence="2" id="KW-1185">Reference proteome</keyword>
<accession>A0A7F8RS95</accession>
<dbReference type="CTD" id="64746"/>
<dbReference type="AlphaFoldDB" id="A0A7F8RS95"/>
<reference evidence="3" key="1">
    <citation type="submission" date="2025-08" db="UniProtKB">
        <authorList>
            <consortium name="RefSeq"/>
        </authorList>
    </citation>
    <scope>IDENTIFICATION</scope>
    <source>
        <tissue evidence="3">Liver</tissue>
    </source>
</reference>
<dbReference type="PANTHER" id="PTHR22973:SF11">
    <property type="entry name" value="GOLGI RESIDENT PROTEIN GCP60"/>
    <property type="match status" value="1"/>
</dbReference>
<dbReference type="GO" id="GO:0000139">
    <property type="term" value="C:Golgi membrane"/>
    <property type="evidence" value="ECO:0007669"/>
    <property type="project" value="TreeGrafter"/>
</dbReference>
<proteinExistence type="predicted"/>
<dbReference type="InterPro" id="IPR052269">
    <property type="entry name" value="Golgi-PI4KB_interaction"/>
</dbReference>
<sequence length="152" mass="16974">MAALNSQTAVQFQQYAAQQYPGSLDQQQLLVRQLQEQHYQQYMQQLYQAQLAQQQAALQKQQEVAVVGASLPASSKVNAAAPGDRMSVNGQAKTHTDNPEKELEPEAAEEALENGPKGMVWHVCVHPDVITEIHGKQGRSQAHWLWRAITYL</sequence>
<evidence type="ECO:0000313" key="3">
    <source>
        <dbReference type="RefSeq" id="XP_030895738.1"/>
    </source>
</evidence>
<evidence type="ECO:0000313" key="2">
    <source>
        <dbReference type="Proteomes" id="UP000245341"/>
    </source>
</evidence>
<gene>
    <name evidence="3" type="primary">ACBD3</name>
</gene>
<dbReference type="RefSeq" id="XP_030895738.1">
    <property type="nucleotide sequence ID" value="XM_031039878.1"/>
</dbReference>
<dbReference type="PANTHER" id="PTHR22973">
    <property type="entry name" value="LD35087P"/>
    <property type="match status" value="1"/>
</dbReference>
<evidence type="ECO:0000256" key="1">
    <source>
        <dbReference type="SAM" id="MobiDB-lite"/>
    </source>
</evidence>
<organism evidence="2 3">
    <name type="scientific">Leptonychotes weddellii</name>
    <name type="common">Weddell seal</name>
    <name type="synonym">Otaria weddellii</name>
    <dbReference type="NCBI Taxonomy" id="9713"/>
    <lineage>
        <taxon>Eukaryota</taxon>
        <taxon>Metazoa</taxon>
        <taxon>Chordata</taxon>
        <taxon>Craniata</taxon>
        <taxon>Vertebrata</taxon>
        <taxon>Euteleostomi</taxon>
        <taxon>Mammalia</taxon>
        <taxon>Eutheria</taxon>
        <taxon>Laurasiatheria</taxon>
        <taxon>Carnivora</taxon>
        <taxon>Caniformia</taxon>
        <taxon>Pinnipedia</taxon>
        <taxon>Phocidae</taxon>
        <taxon>Monachinae</taxon>
        <taxon>Lobodontini</taxon>
        <taxon>Leptonychotes</taxon>
    </lineage>
</organism>